<reference evidence="5 6" key="1">
    <citation type="submission" date="2016-10" db="EMBL/GenBank/DDBJ databases">
        <authorList>
            <person name="de Groot N.N."/>
        </authorList>
    </citation>
    <scope>NUCLEOTIDE SEQUENCE [LARGE SCALE GENOMIC DNA]</scope>
    <source>
        <strain evidence="5 6">DSM 12992</strain>
    </source>
</reference>
<evidence type="ECO:0000313" key="5">
    <source>
        <dbReference type="EMBL" id="SFD33484.1"/>
    </source>
</evidence>
<dbReference type="EMBL" id="FOMG01000033">
    <property type="protein sequence ID" value="SFD33484.1"/>
    <property type="molecule type" value="Genomic_DNA"/>
</dbReference>
<feature type="domain" description="Acetyl-CoA hydrolase/transferase C-terminal" evidence="4">
    <location>
        <begin position="272"/>
        <end position="425"/>
    </location>
</feature>
<protein>
    <submittedName>
        <fullName evidence="5">Acyl-CoA hydrolase</fullName>
    </submittedName>
</protein>
<dbReference type="InterPro" id="IPR037171">
    <property type="entry name" value="NagB/RpiA_transferase-like"/>
</dbReference>
<dbReference type="InterPro" id="IPR003702">
    <property type="entry name" value="ActCoA_hydro_N"/>
</dbReference>
<dbReference type="Gene3D" id="3.30.750.70">
    <property type="entry name" value="4-hydroxybutyrate coenzyme like domains"/>
    <property type="match status" value="1"/>
</dbReference>
<keyword evidence="5" id="KW-0378">Hydrolase</keyword>
<feature type="domain" description="Acetyl-CoA hydrolase/transferase N-terminal" evidence="3">
    <location>
        <begin position="4"/>
        <end position="183"/>
    </location>
</feature>
<dbReference type="InterPro" id="IPR046433">
    <property type="entry name" value="ActCoA_hydro"/>
</dbReference>
<evidence type="ECO:0000256" key="1">
    <source>
        <dbReference type="ARBA" id="ARBA00009632"/>
    </source>
</evidence>
<keyword evidence="6" id="KW-1185">Reference proteome</keyword>
<dbReference type="Gene3D" id="3.40.1080.20">
    <property type="entry name" value="Acetyl-CoA hydrolase/transferase C-terminal domain"/>
    <property type="match status" value="1"/>
</dbReference>
<dbReference type="InterPro" id="IPR038460">
    <property type="entry name" value="AcetylCoA_hyd_C_sf"/>
</dbReference>
<dbReference type="GO" id="GO:0006083">
    <property type="term" value="P:acetate metabolic process"/>
    <property type="evidence" value="ECO:0007669"/>
    <property type="project" value="InterPro"/>
</dbReference>
<dbReference type="PANTHER" id="PTHR21432">
    <property type="entry name" value="ACETYL-COA HYDROLASE-RELATED"/>
    <property type="match status" value="1"/>
</dbReference>
<dbReference type="PANTHER" id="PTHR21432:SF20">
    <property type="entry name" value="ACETYL-COA HYDROLASE"/>
    <property type="match status" value="1"/>
</dbReference>
<dbReference type="AlphaFoldDB" id="A0A1I1RGN2"/>
<dbReference type="GO" id="GO:0008775">
    <property type="term" value="F:acetate CoA-transferase activity"/>
    <property type="evidence" value="ECO:0007669"/>
    <property type="project" value="InterPro"/>
</dbReference>
<name>A0A1I1RGN2_9CLOT</name>
<dbReference type="Pfam" id="PF13336">
    <property type="entry name" value="AcetylCoA_hyd_C"/>
    <property type="match status" value="1"/>
</dbReference>
<evidence type="ECO:0000259" key="3">
    <source>
        <dbReference type="Pfam" id="PF02550"/>
    </source>
</evidence>
<proteinExistence type="inferred from homology"/>
<dbReference type="InterPro" id="IPR026888">
    <property type="entry name" value="AcetylCoA_hyd_C"/>
</dbReference>
<dbReference type="Proteomes" id="UP000199263">
    <property type="component" value="Unassembled WGS sequence"/>
</dbReference>
<dbReference type="OrthoDB" id="9801795at2"/>
<dbReference type="Pfam" id="PF02550">
    <property type="entry name" value="AcetylCoA_hydro"/>
    <property type="match status" value="1"/>
</dbReference>
<evidence type="ECO:0000313" key="6">
    <source>
        <dbReference type="Proteomes" id="UP000199263"/>
    </source>
</evidence>
<dbReference type="STRING" id="119641.SAMN05421842_13332"/>
<dbReference type="SUPFAM" id="SSF100950">
    <property type="entry name" value="NagB/RpiA/CoA transferase-like"/>
    <property type="match status" value="2"/>
</dbReference>
<evidence type="ECO:0000259" key="4">
    <source>
        <dbReference type="Pfam" id="PF13336"/>
    </source>
</evidence>
<dbReference type="Gene3D" id="3.40.1080.10">
    <property type="entry name" value="Glutaconate Coenzyme A-transferase"/>
    <property type="match status" value="1"/>
</dbReference>
<comment type="similarity">
    <text evidence="1">Belongs to the acetyl-CoA hydrolase/transferase family.</text>
</comment>
<accession>A0A1I1RGN2</accession>
<organism evidence="5 6">
    <name type="scientific">Clostridium uliginosum</name>
    <dbReference type="NCBI Taxonomy" id="119641"/>
    <lineage>
        <taxon>Bacteria</taxon>
        <taxon>Bacillati</taxon>
        <taxon>Bacillota</taxon>
        <taxon>Clostridia</taxon>
        <taxon>Eubacteriales</taxon>
        <taxon>Clostridiaceae</taxon>
        <taxon>Clostridium</taxon>
    </lineage>
</organism>
<sequence>MNYSEELKNKSITVDEALSLVKSNDEIVTSLGPCEAVSFCSRLHEVKDRVENVSVVSMLSALDYKYHTDPSMKGHFINESTFFAGPARKAHSTGLVSYIPTHLRYAGINRLSYKKPNIFVGAATPMDKHGFFSLSLSLVYERDSLENADIVILEINENLPRVLGDTCVHISEVDYVYTSNEKVPELSPKEPSEKDLIIGKYIADLVEDGSTVQLGIGGIPNAVAKSLLTKKDLGIHTEMITEGVVDLFEAGVVNNRKKSLHRNKIIGAFAFGSKRLYDFLDDNSCVEMKRCSYVNNPYVLAQNHKMVSINTSLCVDLTGQCASESLGFQQYSGTGGQTDTGIGAQMSEGGKSIIALYSTAKKDTISSITANHYMGAAISYSRNDVQYIVTEYGVANLRGKSIKERVDSLIAIAHPDFRQELKKEAVKNRIW</sequence>
<evidence type="ECO:0000256" key="2">
    <source>
        <dbReference type="ARBA" id="ARBA00022679"/>
    </source>
</evidence>
<dbReference type="GO" id="GO:0016787">
    <property type="term" value="F:hydrolase activity"/>
    <property type="evidence" value="ECO:0007669"/>
    <property type="project" value="UniProtKB-KW"/>
</dbReference>
<gene>
    <name evidence="5" type="ORF">SAMN05421842_13332</name>
</gene>
<keyword evidence="2" id="KW-0808">Transferase</keyword>
<dbReference type="RefSeq" id="WP_090094027.1">
    <property type="nucleotide sequence ID" value="NZ_FOMG01000033.1"/>
</dbReference>